<feature type="transmembrane region" description="Helical" evidence="7">
    <location>
        <begin position="74"/>
        <end position="97"/>
    </location>
</feature>
<dbReference type="InterPro" id="IPR000515">
    <property type="entry name" value="MetI-like"/>
</dbReference>
<evidence type="ECO:0000256" key="4">
    <source>
        <dbReference type="ARBA" id="ARBA00022692"/>
    </source>
</evidence>
<feature type="domain" description="ABC transmembrane type-1" evidence="8">
    <location>
        <begin position="74"/>
        <end position="258"/>
    </location>
</feature>
<dbReference type="Pfam" id="PF00528">
    <property type="entry name" value="BPD_transp_1"/>
    <property type="match status" value="1"/>
</dbReference>
<sequence length="265" mass="28512">MVLTEELNTPQDRFGNLLNSKHGTYILPLITTLLLFIGWELAVRLFSIPEFILPAPSAILAEIPQWGGAVAKNAWTTLVTTLLGFLAALALGVLLGFMIGYSKLANLTIYPLLIGFNTIPKVALVPLLSIWFGIGAVPAVITAFLLAFFPIAVNVAIGLATVETEMQDVLVSLGASRFEVFQKVGLPHTMPYLFASLKVAISQAFIGSVIAETVASNGGIGYVILSASSNFNVPLAFLALLALAVMGVILYSFFMVLEKRFVHWI</sequence>
<evidence type="ECO:0000313" key="10">
    <source>
        <dbReference type="Proteomes" id="UP000636505"/>
    </source>
</evidence>
<evidence type="ECO:0000256" key="1">
    <source>
        <dbReference type="ARBA" id="ARBA00004651"/>
    </source>
</evidence>
<dbReference type="InterPro" id="IPR035906">
    <property type="entry name" value="MetI-like_sf"/>
</dbReference>
<keyword evidence="3" id="KW-1003">Cell membrane</keyword>
<evidence type="ECO:0000256" key="3">
    <source>
        <dbReference type="ARBA" id="ARBA00022475"/>
    </source>
</evidence>
<keyword evidence="6 7" id="KW-0472">Membrane</keyword>
<keyword evidence="2 7" id="KW-0813">Transport</keyword>
<evidence type="ECO:0000256" key="7">
    <source>
        <dbReference type="RuleBase" id="RU363032"/>
    </source>
</evidence>
<dbReference type="PANTHER" id="PTHR30151:SF20">
    <property type="entry name" value="ABC TRANSPORTER PERMEASE PROTEIN HI_0355-RELATED"/>
    <property type="match status" value="1"/>
</dbReference>
<feature type="transmembrane region" description="Helical" evidence="7">
    <location>
        <begin position="109"/>
        <end position="134"/>
    </location>
</feature>
<evidence type="ECO:0000256" key="5">
    <source>
        <dbReference type="ARBA" id="ARBA00022989"/>
    </source>
</evidence>
<feature type="transmembrane region" description="Helical" evidence="7">
    <location>
        <begin position="25"/>
        <end position="46"/>
    </location>
</feature>
<dbReference type="GO" id="GO:0055085">
    <property type="term" value="P:transmembrane transport"/>
    <property type="evidence" value="ECO:0007669"/>
    <property type="project" value="InterPro"/>
</dbReference>
<dbReference type="CDD" id="cd06261">
    <property type="entry name" value="TM_PBP2"/>
    <property type="match status" value="1"/>
</dbReference>
<feature type="transmembrane region" description="Helical" evidence="7">
    <location>
        <begin position="235"/>
        <end position="257"/>
    </location>
</feature>
<keyword evidence="10" id="KW-1185">Reference proteome</keyword>
<proteinExistence type="inferred from homology"/>
<evidence type="ECO:0000256" key="2">
    <source>
        <dbReference type="ARBA" id="ARBA00022448"/>
    </source>
</evidence>
<dbReference type="PROSITE" id="PS50928">
    <property type="entry name" value="ABC_TM1"/>
    <property type="match status" value="1"/>
</dbReference>
<dbReference type="Gene3D" id="1.10.3720.10">
    <property type="entry name" value="MetI-like"/>
    <property type="match status" value="1"/>
</dbReference>
<dbReference type="GO" id="GO:0005886">
    <property type="term" value="C:plasma membrane"/>
    <property type="evidence" value="ECO:0007669"/>
    <property type="project" value="UniProtKB-SubCell"/>
</dbReference>
<evidence type="ECO:0000259" key="8">
    <source>
        <dbReference type="PROSITE" id="PS50928"/>
    </source>
</evidence>
<dbReference type="EMBL" id="JADEXG010000021">
    <property type="protein sequence ID" value="MBE9077790.1"/>
    <property type="molecule type" value="Genomic_DNA"/>
</dbReference>
<feature type="transmembrane region" description="Helical" evidence="7">
    <location>
        <begin position="192"/>
        <end position="215"/>
    </location>
</feature>
<organism evidence="9 10">
    <name type="scientific">Vasconcelosia minhoensis LEGE 07310</name>
    <dbReference type="NCBI Taxonomy" id="915328"/>
    <lineage>
        <taxon>Bacteria</taxon>
        <taxon>Bacillati</taxon>
        <taxon>Cyanobacteriota</taxon>
        <taxon>Cyanophyceae</taxon>
        <taxon>Nodosilineales</taxon>
        <taxon>Cymatolegaceae</taxon>
        <taxon>Vasconcelosia</taxon>
        <taxon>Vasconcelosia minhoensis</taxon>
    </lineage>
</organism>
<gene>
    <name evidence="9" type="ORF">IQ241_10870</name>
</gene>
<dbReference type="Proteomes" id="UP000636505">
    <property type="component" value="Unassembled WGS sequence"/>
</dbReference>
<comment type="similarity">
    <text evidence="7">Belongs to the binding-protein-dependent transport system permease family.</text>
</comment>
<feature type="transmembrane region" description="Helical" evidence="7">
    <location>
        <begin position="140"/>
        <end position="162"/>
    </location>
</feature>
<dbReference type="AlphaFoldDB" id="A0A8J7AMR3"/>
<comment type="caution">
    <text evidence="9">The sequence shown here is derived from an EMBL/GenBank/DDBJ whole genome shotgun (WGS) entry which is preliminary data.</text>
</comment>
<dbReference type="RefSeq" id="WP_193906926.1">
    <property type="nucleotide sequence ID" value="NZ_JADEXG010000021.1"/>
</dbReference>
<accession>A0A8J7AMR3</accession>
<dbReference type="PANTHER" id="PTHR30151">
    <property type="entry name" value="ALKANE SULFONATE ABC TRANSPORTER-RELATED, MEMBRANE SUBUNIT"/>
    <property type="match status" value="1"/>
</dbReference>
<dbReference type="SUPFAM" id="SSF161098">
    <property type="entry name" value="MetI-like"/>
    <property type="match status" value="1"/>
</dbReference>
<keyword evidence="4 7" id="KW-0812">Transmembrane</keyword>
<keyword evidence="5 7" id="KW-1133">Transmembrane helix</keyword>
<reference evidence="9" key="1">
    <citation type="submission" date="2020-10" db="EMBL/GenBank/DDBJ databases">
        <authorList>
            <person name="Castelo-Branco R."/>
            <person name="Eusebio N."/>
            <person name="Adriana R."/>
            <person name="Vieira A."/>
            <person name="Brugerolle De Fraissinette N."/>
            <person name="Rezende De Castro R."/>
            <person name="Schneider M.P."/>
            <person name="Vasconcelos V."/>
            <person name="Leao P.N."/>
        </authorList>
    </citation>
    <scope>NUCLEOTIDE SEQUENCE</scope>
    <source>
        <strain evidence="9">LEGE 07310</strain>
    </source>
</reference>
<name>A0A8J7AMR3_9CYAN</name>
<protein>
    <submittedName>
        <fullName evidence="9">ABC transporter permease</fullName>
    </submittedName>
</protein>
<evidence type="ECO:0000313" key="9">
    <source>
        <dbReference type="EMBL" id="MBE9077790.1"/>
    </source>
</evidence>
<comment type="subcellular location">
    <subcellularLocation>
        <location evidence="1 7">Cell membrane</location>
        <topology evidence="1 7">Multi-pass membrane protein</topology>
    </subcellularLocation>
</comment>
<evidence type="ECO:0000256" key="6">
    <source>
        <dbReference type="ARBA" id="ARBA00023136"/>
    </source>
</evidence>